<protein>
    <submittedName>
        <fullName evidence="2">VOC family protein</fullName>
    </submittedName>
</protein>
<dbReference type="EMBL" id="DVFJ01000002">
    <property type="protein sequence ID" value="HIQ70730.1"/>
    <property type="molecule type" value="Genomic_DNA"/>
</dbReference>
<dbReference type="Proteomes" id="UP000886887">
    <property type="component" value="Unassembled WGS sequence"/>
</dbReference>
<name>A0A9D1CPM5_9FIRM</name>
<dbReference type="PROSITE" id="PS51819">
    <property type="entry name" value="VOC"/>
    <property type="match status" value="1"/>
</dbReference>
<dbReference type="PANTHER" id="PTHR10374">
    <property type="entry name" value="LACTOYLGLUTATHIONE LYASE GLYOXALASE I"/>
    <property type="match status" value="1"/>
</dbReference>
<dbReference type="AlphaFoldDB" id="A0A9D1CPM5"/>
<evidence type="ECO:0000259" key="1">
    <source>
        <dbReference type="PROSITE" id="PS51819"/>
    </source>
</evidence>
<feature type="domain" description="VOC" evidence="1">
    <location>
        <begin position="4"/>
        <end position="123"/>
    </location>
</feature>
<dbReference type="InterPro" id="IPR004360">
    <property type="entry name" value="Glyas_Fos-R_dOase_dom"/>
</dbReference>
<comment type="caution">
    <text evidence="2">The sequence shown here is derived from an EMBL/GenBank/DDBJ whole genome shotgun (WGS) entry which is preliminary data.</text>
</comment>
<evidence type="ECO:0000313" key="2">
    <source>
        <dbReference type="EMBL" id="HIQ70730.1"/>
    </source>
</evidence>
<proteinExistence type="predicted"/>
<evidence type="ECO:0000313" key="3">
    <source>
        <dbReference type="Proteomes" id="UP000886887"/>
    </source>
</evidence>
<reference evidence="2" key="1">
    <citation type="submission" date="2020-10" db="EMBL/GenBank/DDBJ databases">
        <authorList>
            <person name="Gilroy R."/>
        </authorList>
    </citation>
    <scope>NUCLEOTIDE SEQUENCE</scope>
    <source>
        <strain evidence="2">ChiSxjej2B14-6234</strain>
    </source>
</reference>
<dbReference type="InterPro" id="IPR037523">
    <property type="entry name" value="VOC_core"/>
</dbReference>
<dbReference type="SUPFAM" id="SSF54593">
    <property type="entry name" value="Glyoxalase/Bleomycin resistance protein/Dihydroxybiphenyl dioxygenase"/>
    <property type="match status" value="1"/>
</dbReference>
<organism evidence="2 3">
    <name type="scientific">Candidatus Onthenecus intestinigallinarum</name>
    <dbReference type="NCBI Taxonomy" id="2840875"/>
    <lineage>
        <taxon>Bacteria</taxon>
        <taxon>Bacillati</taxon>
        <taxon>Bacillota</taxon>
        <taxon>Clostridia</taxon>
        <taxon>Eubacteriales</taxon>
        <taxon>Candidatus Onthenecus</taxon>
    </lineage>
</organism>
<dbReference type="Pfam" id="PF00903">
    <property type="entry name" value="Glyoxalase"/>
    <property type="match status" value="1"/>
</dbReference>
<dbReference type="Gene3D" id="3.10.180.10">
    <property type="entry name" value="2,3-Dihydroxybiphenyl 1,2-Dioxygenase, domain 1"/>
    <property type="match status" value="1"/>
</dbReference>
<sequence length="123" mass="14148">MQFTMAHANLNVLDLPRSIAFYEEALGLRVQRDKTADDGSFRIAFLADGRSGCCLELTWLRDKETPYDLGDNESHICFVVDDYEAAHAHHAQMGCICYENPRMGLYFINDPDGYWIEIVPERR</sequence>
<reference evidence="2" key="2">
    <citation type="journal article" date="2021" name="PeerJ">
        <title>Extensive microbial diversity within the chicken gut microbiome revealed by metagenomics and culture.</title>
        <authorList>
            <person name="Gilroy R."/>
            <person name="Ravi A."/>
            <person name="Getino M."/>
            <person name="Pursley I."/>
            <person name="Horton D.L."/>
            <person name="Alikhan N.F."/>
            <person name="Baker D."/>
            <person name="Gharbi K."/>
            <person name="Hall N."/>
            <person name="Watson M."/>
            <person name="Adriaenssens E.M."/>
            <person name="Foster-Nyarko E."/>
            <person name="Jarju S."/>
            <person name="Secka A."/>
            <person name="Antonio M."/>
            <person name="Oren A."/>
            <person name="Chaudhuri R.R."/>
            <person name="La Ragione R."/>
            <person name="Hildebrand F."/>
            <person name="Pallen M.J."/>
        </authorList>
    </citation>
    <scope>NUCLEOTIDE SEQUENCE</scope>
    <source>
        <strain evidence="2">ChiSxjej2B14-6234</strain>
    </source>
</reference>
<dbReference type="PANTHER" id="PTHR10374:SF30">
    <property type="entry name" value="LACTOYLGLUTATHIONE LYASE"/>
    <property type="match status" value="1"/>
</dbReference>
<accession>A0A9D1CPM5</accession>
<dbReference type="InterPro" id="IPR029068">
    <property type="entry name" value="Glyas_Bleomycin-R_OHBP_Dase"/>
</dbReference>
<gene>
    <name evidence="2" type="ORF">IAB73_00715</name>
</gene>